<evidence type="ECO:0000256" key="2">
    <source>
        <dbReference type="SAM" id="SignalP"/>
    </source>
</evidence>
<sequence length="138" mass="15469">MCRIIVCFWLGLCWLQTGISEPLEAAIFQGRVSDICLCSCCKHGEPGTFVCSAFSTTSASVPDCDACTLEFCHDTFGKLYAENATFTRASCVERNSTFLKLVPYSFLFFTVVMLFVAIVYSSVRYFMAFRKATYDSIQ</sequence>
<gene>
    <name evidence="3" type="ORF">GAYE_SCF08G3017</name>
</gene>
<reference evidence="3 4" key="1">
    <citation type="submission" date="2022-07" db="EMBL/GenBank/DDBJ databases">
        <title>Genome-wide signatures of adaptation to extreme environments.</title>
        <authorList>
            <person name="Cho C.H."/>
            <person name="Yoon H.S."/>
        </authorList>
    </citation>
    <scope>NUCLEOTIDE SEQUENCE [LARGE SCALE GENOMIC DNA]</scope>
    <source>
        <strain evidence="3 4">108.79 E11</strain>
    </source>
</reference>
<keyword evidence="1" id="KW-0472">Membrane</keyword>
<comment type="caution">
    <text evidence="3">The sequence shown here is derived from an EMBL/GenBank/DDBJ whole genome shotgun (WGS) entry which is preliminary data.</text>
</comment>
<evidence type="ECO:0000313" key="4">
    <source>
        <dbReference type="Proteomes" id="UP001300502"/>
    </source>
</evidence>
<dbReference type="Proteomes" id="UP001300502">
    <property type="component" value="Unassembled WGS sequence"/>
</dbReference>
<protein>
    <submittedName>
        <fullName evidence="3">Uncharacterized protein</fullName>
    </submittedName>
</protein>
<keyword evidence="4" id="KW-1185">Reference proteome</keyword>
<evidence type="ECO:0000313" key="3">
    <source>
        <dbReference type="EMBL" id="KAK4525112.1"/>
    </source>
</evidence>
<feature type="transmembrane region" description="Helical" evidence="1">
    <location>
        <begin position="104"/>
        <end position="123"/>
    </location>
</feature>
<proteinExistence type="predicted"/>
<keyword evidence="1" id="KW-0812">Transmembrane</keyword>
<keyword evidence="2" id="KW-0732">Signal</keyword>
<organism evidence="3 4">
    <name type="scientific">Galdieria yellowstonensis</name>
    <dbReference type="NCBI Taxonomy" id="3028027"/>
    <lineage>
        <taxon>Eukaryota</taxon>
        <taxon>Rhodophyta</taxon>
        <taxon>Bangiophyceae</taxon>
        <taxon>Galdieriales</taxon>
        <taxon>Galdieriaceae</taxon>
        <taxon>Galdieria</taxon>
    </lineage>
</organism>
<name>A0AAV9ICM0_9RHOD</name>
<accession>A0AAV9ICM0</accession>
<feature type="chain" id="PRO_5043821530" evidence="2">
    <location>
        <begin position="21"/>
        <end position="138"/>
    </location>
</feature>
<keyword evidence="1" id="KW-1133">Transmembrane helix</keyword>
<dbReference type="EMBL" id="JANCYU010000028">
    <property type="protein sequence ID" value="KAK4525112.1"/>
    <property type="molecule type" value="Genomic_DNA"/>
</dbReference>
<evidence type="ECO:0000256" key="1">
    <source>
        <dbReference type="SAM" id="Phobius"/>
    </source>
</evidence>
<feature type="signal peptide" evidence="2">
    <location>
        <begin position="1"/>
        <end position="20"/>
    </location>
</feature>
<dbReference type="AlphaFoldDB" id="A0AAV9ICM0"/>